<evidence type="ECO:0000256" key="4">
    <source>
        <dbReference type="RuleBase" id="RU362028"/>
    </source>
</evidence>
<feature type="active site" evidence="3">
    <location>
        <position position="138"/>
    </location>
</feature>
<dbReference type="AlphaFoldDB" id="A0A4R2RLW1"/>
<evidence type="ECO:0000256" key="1">
    <source>
        <dbReference type="ARBA" id="ARBA00000073"/>
    </source>
</evidence>
<accession>A0A4R2RLW1</accession>
<dbReference type="EC" id="5.4.99.-" evidence="4"/>
<evidence type="ECO:0000256" key="2">
    <source>
        <dbReference type="ARBA" id="ARBA00010876"/>
    </source>
</evidence>
<dbReference type="GO" id="GO:0000455">
    <property type="term" value="P:enzyme-directed rRNA pseudouridine synthesis"/>
    <property type="evidence" value="ECO:0007669"/>
    <property type="project" value="TreeGrafter"/>
</dbReference>
<dbReference type="PANTHER" id="PTHR21600">
    <property type="entry name" value="MITOCHONDRIAL RNA PSEUDOURIDINE SYNTHASE"/>
    <property type="match status" value="1"/>
</dbReference>
<dbReference type="PANTHER" id="PTHR21600:SF71">
    <property type="entry name" value="PSEUDOURIDINE SYNTHASE"/>
    <property type="match status" value="1"/>
</dbReference>
<feature type="domain" description="Pseudouridine synthase RsuA/RluA-like" evidence="5">
    <location>
        <begin position="89"/>
        <end position="247"/>
    </location>
</feature>
<comment type="caution">
    <text evidence="6">The sequence shown here is derived from an EMBL/GenBank/DDBJ whole genome shotgun (WGS) entry which is preliminary data.</text>
</comment>
<organism evidence="6 7">
    <name type="scientific">Heliophilum fasciatum</name>
    <dbReference type="NCBI Taxonomy" id="35700"/>
    <lineage>
        <taxon>Bacteria</taxon>
        <taxon>Bacillati</taxon>
        <taxon>Bacillota</taxon>
        <taxon>Clostridia</taxon>
        <taxon>Eubacteriales</taxon>
        <taxon>Heliobacteriaceae</taxon>
        <taxon>Heliophilum</taxon>
    </lineage>
</organism>
<name>A0A4R2RLW1_9FIRM</name>
<dbReference type="CDD" id="cd00165">
    <property type="entry name" value="S4"/>
    <property type="match status" value="1"/>
</dbReference>
<dbReference type="CDD" id="cd02869">
    <property type="entry name" value="PseudoU_synth_RluA_like"/>
    <property type="match status" value="1"/>
</dbReference>
<dbReference type="GO" id="GO:0003723">
    <property type="term" value="F:RNA binding"/>
    <property type="evidence" value="ECO:0007669"/>
    <property type="project" value="InterPro"/>
</dbReference>
<dbReference type="EMBL" id="SLXT01000007">
    <property type="protein sequence ID" value="TCP64942.1"/>
    <property type="molecule type" value="Genomic_DNA"/>
</dbReference>
<comment type="catalytic activity">
    <reaction evidence="1 4">
        <text>a uridine in RNA = a pseudouridine in RNA</text>
        <dbReference type="Rhea" id="RHEA:48348"/>
        <dbReference type="Rhea" id="RHEA-COMP:12068"/>
        <dbReference type="Rhea" id="RHEA-COMP:12069"/>
        <dbReference type="ChEBI" id="CHEBI:65314"/>
        <dbReference type="ChEBI" id="CHEBI:65315"/>
    </reaction>
</comment>
<reference evidence="6 7" key="1">
    <citation type="submission" date="2019-03" db="EMBL/GenBank/DDBJ databases">
        <title>Genomic Encyclopedia of Type Strains, Phase IV (KMG-IV): sequencing the most valuable type-strain genomes for metagenomic binning, comparative biology and taxonomic classification.</title>
        <authorList>
            <person name="Goeker M."/>
        </authorList>
    </citation>
    <scope>NUCLEOTIDE SEQUENCE [LARGE SCALE GENOMIC DNA]</scope>
    <source>
        <strain evidence="6 7">DSM 11170</strain>
    </source>
</reference>
<dbReference type="GO" id="GO:0140098">
    <property type="term" value="F:catalytic activity, acting on RNA"/>
    <property type="evidence" value="ECO:0007669"/>
    <property type="project" value="UniProtKB-ARBA"/>
</dbReference>
<dbReference type="Pfam" id="PF00849">
    <property type="entry name" value="PseudoU_synth_2"/>
    <property type="match status" value="1"/>
</dbReference>
<dbReference type="GO" id="GO:0009982">
    <property type="term" value="F:pseudouridine synthase activity"/>
    <property type="evidence" value="ECO:0007669"/>
    <property type="project" value="InterPro"/>
</dbReference>
<dbReference type="InterPro" id="IPR020103">
    <property type="entry name" value="PsdUridine_synth_cat_dom_sf"/>
</dbReference>
<dbReference type="SUPFAM" id="SSF55120">
    <property type="entry name" value="Pseudouridine synthase"/>
    <property type="match status" value="1"/>
</dbReference>
<protein>
    <recommendedName>
        <fullName evidence="4">Pseudouridine synthase</fullName>
        <ecNumber evidence="4">5.4.99.-</ecNumber>
    </recommendedName>
</protein>
<dbReference type="Gene3D" id="3.30.2350.10">
    <property type="entry name" value="Pseudouridine synthase"/>
    <property type="match status" value="1"/>
</dbReference>
<dbReference type="InterPro" id="IPR006224">
    <property type="entry name" value="PsdUridine_synth_RluA-like_CS"/>
</dbReference>
<evidence type="ECO:0000259" key="5">
    <source>
        <dbReference type="Pfam" id="PF00849"/>
    </source>
</evidence>
<comment type="similarity">
    <text evidence="2 4">Belongs to the pseudouridine synthase RluA family.</text>
</comment>
<dbReference type="PROSITE" id="PS01129">
    <property type="entry name" value="PSI_RLU"/>
    <property type="match status" value="1"/>
</dbReference>
<sequence>MQKEWLTYVVKEAEDGRVLRSVMRGGMKLSGRMLQKLTRSDGFRVNGKKTFLNQKVQAGDQITICIAEEEQSTVAPVEMPLQIAYEDAHVLVLNKPPGIEVHPPEQRAKFRPTLAHGVAYYFEQIGLQAKVRPLHRLDKDTTGLVVFVKSAFAHQALDRQLRKGGIKRTYLAIVHGTPAEQAGTITGPIARDPDRPMLRCVAEGGEEAITHYRVIQSFREPNSDKPCALLALRLETGRTHQIRVHLRYQGWPIFGDDDYGGYAESIDRQALHAASVHFAHVETGQPVEVKAALPEDMARLLPETIGPEGFDEWVAEWRSK</sequence>
<keyword evidence="7" id="KW-1185">Reference proteome</keyword>
<evidence type="ECO:0000313" key="6">
    <source>
        <dbReference type="EMBL" id="TCP64942.1"/>
    </source>
</evidence>
<evidence type="ECO:0000256" key="3">
    <source>
        <dbReference type="PIRSR" id="PIRSR606225-1"/>
    </source>
</evidence>
<evidence type="ECO:0000313" key="7">
    <source>
        <dbReference type="Proteomes" id="UP000294813"/>
    </source>
</evidence>
<dbReference type="InterPro" id="IPR006225">
    <property type="entry name" value="PsdUridine_synth_RluC/D"/>
</dbReference>
<proteinExistence type="inferred from homology"/>
<dbReference type="NCBIfam" id="TIGR00005">
    <property type="entry name" value="rluA_subfam"/>
    <property type="match status" value="1"/>
</dbReference>
<dbReference type="InterPro" id="IPR006145">
    <property type="entry name" value="PsdUridine_synth_RsuA/RluA"/>
</dbReference>
<keyword evidence="4" id="KW-0413">Isomerase</keyword>
<comment type="function">
    <text evidence="4">Responsible for synthesis of pseudouridine from uracil.</text>
</comment>
<dbReference type="RefSeq" id="WP_131918686.1">
    <property type="nucleotide sequence ID" value="NZ_JAOQNU010000007.1"/>
</dbReference>
<dbReference type="InterPro" id="IPR050188">
    <property type="entry name" value="RluA_PseudoU_synthase"/>
</dbReference>
<gene>
    <name evidence="6" type="ORF">EDD73_10712</name>
</gene>
<dbReference type="OrthoDB" id="9807829at2"/>
<dbReference type="Proteomes" id="UP000294813">
    <property type="component" value="Unassembled WGS sequence"/>
</dbReference>
<dbReference type="SUPFAM" id="SSF55174">
    <property type="entry name" value="Alpha-L RNA-binding motif"/>
    <property type="match status" value="1"/>
</dbReference>